<accession>A0A4R5M531</accession>
<organism evidence="6 7">
    <name type="scientific">Paraburkholderia silviterrae</name>
    <dbReference type="NCBI Taxonomy" id="2528715"/>
    <lineage>
        <taxon>Bacteria</taxon>
        <taxon>Pseudomonadati</taxon>
        <taxon>Pseudomonadota</taxon>
        <taxon>Betaproteobacteria</taxon>
        <taxon>Burkholderiales</taxon>
        <taxon>Burkholderiaceae</taxon>
        <taxon>Paraburkholderia</taxon>
    </lineage>
</organism>
<feature type="repeat" description="TPR" evidence="3">
    <location>
        <begin position="410"/>
        <end position="443"/>
    </location>
</feature>
<dbReference type="Proteomes" id="UP000295722">
    <property type="component" value="Unassembled WGS sequence"/>
</dbReference>
<evidence type="ECO:0000256" key="4">
    <source>
        <dbReference type="SAM" id="MobiDB-lite"/>
    </source>
</evidence>
<dbReference type="Pfam" id="PF13432">
    <property type="entry name" value="TPR_16"/>
    <property type="match status" value="1"/>
</dbReference>
<dbReference type="Gene3D" id="1.25.40.10">
    <property type="entry name" value="Tetratricopeptide repeat domain"/>
    <property type="match status" value="5"/>
</dbReference>
<evidence type="ECO:0000256" key="3">
    <source>
        <dbReference type="PROSITE-ProRule" id="PRU00339"/>
    </source>
</evidence>
<dbReference type="InterPro" id="IPR050498">
    <property type="entry name" value="Ycf3"/>
</dbReference>
<keyword evidence="5" id="KW-1133">Transmembrane helix</keyword>
<feature type="repeat" description="TPR" evidence="3">
    <location>
        <begin position="342"/>
        <end position="375"/>
    </location>
</feature>
<evidence type="ECO:0000313" key="6">
    <source>
        <dbReference type="EMBL" id="TDG20989.1"/>
    </source>
</evidence>
<feature type="repeat" description="TPR" evidence="3">
    <location>
        <begin position="444"/>
        <end position="477"/>
    </location>
</feature>
<evidence type="ECO:0000256" key="1">
    <source>
        <dbReference type="ARBA" id="ARBA00022737"/>
    </source>
</evidence>
<name>A0A4R5M531_9BURK</name>
<feature type="compositionally biased region" description="Low complexity" evidence="4">
    <location>
        <begin position="1"/>
        <end position="21"/>
    </location>
</feature>
<feature type="repeat" description="TPR" evidence="3">
    <location>
        <begin position="376"/>
        <end position="409"/>
    </location>
</feature>
<evidence type="ECO:0000256" key="2">
    <source>
        <dbReference type="ARBA" id="ARBA00022803"/>
    </source>
</evidence>
<evidence type="ECO:0000256" key="5">
    <source>
        <dbReference type="SAM" id="Phobius"/>
    </source>
</evidence>
<dbReference type="AlphaFoldDB" id="A0A4R5M531"/>
<dbReference type="Pfam" id="PF13414">
    <property type="entry name" value="TPR_11"/>
    <property type="match status" value="5"/>
</dbReference>
<feature type="repeat" description="TPR" evidence="3">
    <location>
        <begin position="271"/>
        <end position="304"/>
    </location>
</feature>
<dbReference type="InterPro" id="IPR011990">
    <property type="entry name" value="TPR-like_helical_dom_sf"/>
</dbReference>
<dbReference type="PANTHER" id="PTHR44858:SF1">
    <property type="entry name" value="UDP-N-ACETYLGLUCOSAMINE--PEPTIDE N-ACETYLGLUCOSAMINYLTRANSFERASE SPINDLY-RELATED"/>
    <property type="match status" value="1"/>
</dbReference>
<feature type="transmembrane region" description="Helical" evidence="5">
    <location>
        <begin position="45"/>
        <end position="68"/>
    </location>
</feature>
<dbReference type="RefSeq" id="WP_133197343.1">
    <property type="nucleotide sequence ID" value="NZ_JBHUCW010000002.1"/>
</dbReference>
<keyword evidence="5" id="KW-0472">Membrane</keyword>
<dbReference type="PANTHER" id="PTHR44858">
    <property type="entry name" value="TETRATRICOPEPTIDE REPEAT PROTEIN 6"/>
    <property type="match status" value="1"/>
</dbReference>
<evidence type="ECO:0000313" key="7">
    <source>
        <dbReference type="Proteomes" id="UP000295722"/>
    </source>
</evidence>
<dbReference type="PROSITE" id="PS50293">
    <property type="entry name" value="TPR_REGION"/>
    <property type="match status" value="3"/>
</dbReference>
<dbReference type="SUPFAM" id="SSF48452">
    <property type="entry name" value="TPR-like"/>
    <property type="match status" value="2"/>
</dbReference>
<proteinExistence type="predicted"/>
<keyword evidence="2 3" id="KW-0802">TPR repeat</keyword>
<gene>
    <name evidence="6" type="ORF">EYW47_24080</name>
</gene>
<feature type="repeat" description="TPR" evidence="3">
    <location>
        <begin position="580"/>
        <end position="613"/>
    </location>
</feature>
<dbReference type="OrthoDB" id="9815894at2"/>
<dbReference type="EMBL" id="SMRP01000013">
    <property type="protein sequence ID" value="TDG20989.1"/>
    <property type="molecule type" value="Genomic_DNA"/>
</dbReference>
<feature type="repeat" description="TPR" evidence="3">
    <location>
        <begin position="478"/>
        <end position="511"/>
    </location>
</feature>
<protein>
    <submittedName>
        <fullName evidence="6">Tetratricopeptide repeat protein</fullName>
    </submittedName>
</protein>
<dbReference type="SMART" id="SM00028">
    <property type="entry name" value="TPR"/>
    <property type="match status" value="11"/>
</dbReference>
<dbReference type="InterPro" id="IPR019734">
    <property type="entry name" value="TPR_rpt"/>
</dbReference>
<keyword evidence="7" id="KW-1185">Reference proteome</keyword>
<feature type="repeat" description="TPR" evidence="3">
    <location>
        <begin position="614"/>
        <end position="647"/>
    </location>
</feature>
<keyword evidence="1" id="KW-0677">Repeat</keyword>
<keyword evidence="5" id="KW-0812">Transmembrane</keyword>
<sequence length="743" mass="80878">MAEPTSDAAPAPATDASNTPDSRVDAARVERRLWPRIKRGATRTFAIATALSTIALAIWIAVLLTMAIPRPHSLVLAVVTVPDSLDKSGFTDKVVTQRLADAIRSAQERADTWVGETNLELRQDTVDIVIPKADLSLNSIAGAVRHLFPTSWFHDVSGEITENGKALSMRLRLNGRVVVAESVSGADGMDALIDRAAIGILKIVSPYAAGAALFTDGDLAGADAVANEILDTYSVDNENYDPATFLKGQIAMERKHDDEAVAIFKQMRDRASSLFGIGLARADEDRFPEAIQAYRAAIALKPSKVVIADAENNIGSIMQQLGKDKDAIVEYREAIRSNPKSARPHYGIGIIFADQGKDDAAIAEYRAATRLDPMFAAPHDNLGNLYIAQGKYDDAIAEFREAIRLDPKFAEPHNGLGNSLVKQGNDADAITEFSTAIRLDRNLAAPHFNIAMIWMTQGKTDDAMNEFRAAIQLDSRFSEAYFALGNILVAQGKNEDAVAQYGKAIELAPNSPRYRNNLGNALYNLGKYHEASDEYHAAILSDSKISLPHNGLGNALAKLGKLDDAITEYRKAIVLDPHSSAPYFGLGHVWVVLGKWDDAARNYRDAIQLDPRNEQLHALLAEVLIVQSKYDDAVAEYRQALQLEPDNPALHYALGSAFLHIAQSETSSTSRTSSLDDACAEFMQGAQLTHAGNFSAAMHRIDRLLPKGQRCPPDSLPKRTNLVGASFRLKGDRHGNRSLASRP</sequence>
<feature type="repeat" description="TPR" evidence="3">
    <location>
        <begin position="308"/>
        <end position="341"/>
    </location>
</feature>
<comment type="caution">
    <text evidence="6">The sequence shown here is derived from an EMBL/GenBank/DDBJ whole genome shotgun (WGS) entry which is preliminary data.</text>
</comment>
<reference evidence="6 7" key="1">
    <citation type="submission" date="2019-03" db="EMBL/GenBank/DDBJ databases">
        <title>Paraburkholderia sp. 4M-K11, isolated from subtropical forest soil.</title>
        <authorList>
            <person name="Gao Z.-H."/>
            <person name="Qiu L.-H."/>
        </authorList>
    </citation>
    <scope>NUCLEOTIDE SEQUENCE [LARGE SCALE GENOMIC DNA]</scope>
    <source>
        <strain evidence="6 7">4M-K11</strain>
    </source>
</reference>
<dbReference type="PROSITE" id="PS50005">
    <property type="entry name" value="TPR"/>
    <property type="match status" value="10"/>
</dbReference>
<feature type="region of interest" description="Disordered" evidence="4">
    <location>
        <begin position="1"/>
        <end position="25"/>
    </location>
</feature>
<feature type="repeat" description="TPR" evidence="3">
    <location>
        <begin position="546"/>
        <end position="579"/>
    </location>
</feature>